<evidence type="ECO:0000313" key="1">
    <source>
        <dbReference type="EMBL" id="XDJ50967.1"/>
    </source>
</evidence>
<name>A0AB39D7W1_9BURK</name>
<sequence>MTDRSQVADRLMTLCSVAGVVMAQANGAADAAGRLNGMADFILKQVVRNSVFEAG</sequence>
<proteinExistence type="predicted"/>
<reference evidence="1" key="1">
    <citation type="submission" date="2024-05" db="EMBL/GenBank/DDBJ databases">
        <authorList>
            <person name="Luo Y.-C."/>
            <person name="Nicholds J."/>
            <person name="Mortimer T."/>
            <person name="Maboni G."/>
        </authorList>
    </citation>
    <scope>NUCLEOTIDE SEQUENCE</scope>
    <source>
        <strain evidence="1">151108</strain>
    </source>
</reference>
<protein>
    <submittedName>
        <fullName evidence="1">Uncharacterized protein</fullName>
    </submittedName>
</protein>
<gene>
    <name evidence="1" type="ORF">ABRZ09_03665</name>
</gene>
<dbReference type="AlphaFoldDB" id="A0AB39D7W1"/>
<dbReference type="EMBL" id="CP158255">
    <property type="protein sequence ID" value="XDJ50967.1"/>
    <property type="molecule type" value="Genomic_DNA"/>
</dbReference>
<organism evidence="1">
    <name type="scientific">Castellaniella ginsengisoli</name>
    <dbReference type="NCBI Taxonomy" id="546114"/>
    <lineage>
        <taxon>Bacteria</taxon>
        <taxon>Pseudomonadati</taxon>
        <taxon>Pseudomonadota</taxon>
        <taxon>Betaproteobacteria</taxon>
        <taxon>Burkholderiales</taxon>
        <taxon>Alcaligenaceae</taxon>
        <taxon>Castellaniella</taxon>
    </lineage>
</organism>
<dbReference type="RefSeq" id="WP_368647315.1">
    <property type="nucleotide sequence ID" value="NZ_CP158255.1"/>
</dbReference>
<accession>A0AB39D7W1</accession>